<keyword evidence="6 8" id="KW-0057">Aromatic amino acid biosynthesis</keyword>
<feature type="domain" description="DAHP synthetase I/KDSA" evidence="9">
    <location>
        <begin position="85"/>
        <end position="385"/>
    </location>
</feature>
<dbReference type="SUPFAM" id="SSF51569">
    <property type="entry name" value="Aldolase"/>
    <property type="match status" value="1"/>
</dbReference>
<proteinExistence type="inferred from homology"/>
<comment type="similarity">
    <text evidence="3 8">Belongs to the class-I DAHP synthase family.</text>
</comment>
<comment type="function">
    <text evidence="1">Stereospecific condensation of phosphoenolpyruvate (PEP) and D-erythrose-4-phosphate (E4P) giving rise to 3-deoxy-D-arabino-heptulosonate-7-phosphate (DAHP).</text>
</comment>
<comment type="catalytic activity">
    <reaction evidence="7 8">
        <text>D-erythrose 4-phosphate + phosphoenolpyruvate + H2O = 7-phospho-2-dehydro-3-deoxy-D-arabino-heptonate + phosphate</text>
        <dbReference type="Rhea" id="RHEA:14717"/>
        <dbReference type="ChEBI" id="CHEBI:15377"/>
        <dbReference type="ChEBI" id="CHEBI:16897"/>
        <dbReference type="ChEBI" id="CHEBI:43474"/>
        <dbReference type="ChEBI" id="CHEBI:58394"/>
        <dbReference type="ChEBI" id="CHEBI:58702"/>
        <dbReference type="EC" id="2.5.1.54"/>
    </reaction>
</comment>
<dbReference type="NCBIfam" id="TIGR00034">
    <property type="entry name" value="aroFGH"/>
    <property type="match status" value="1"/>
</dbReference>
<dbReference type="EMBL" id="KZ819641">
    <property type="protein sequence ID" value="PWN87129.1"/>
    <property type="molecule type" value="Genomic_DNA"/>
</dbReference>
<gene>
    <name evidence="10" type="ORF">FA10DRAFT_269736</name>
</gene>
<dbReference type="FunFam" id="3.20.20.70:FF:000005">
    <property type="entry name" value="Phospho-2-dehydro-3-deoxyheptonate aldolase"/>
    <property type="match status" value="1"/>
</dbReference>
<dbReference type="Pfam" id="PF00793">
    <property type="entry name" value="DAHP_synth_1"/>
    <property type="match status" value="1"/>
</dbReference>
<keyword evidence="5 8" id="KW-0808">Transferase</keyword>
<dbReference type="EC" id="2.5.1.54" evidence="8"/>
<evidence type="ECO:0000256" key="6">
    <source>
        <dbReference type="ARBA" id="ARBA00023141"/>
    </source>
</evidence>
<dbReference type="InterPro" id="IPR006218">
    <property type="entry name" value="DAHP1/KDSA"/>
</dbReference>
<dbReference type="STRING" id="215250.A0A316YD25"/>
<dbReference type="NCBIfam" id="NF009395">
    <property type="entry name" value="PRK12755.1"/>
    <property type="match status" value="1"/>
</dbReference>
<evidence type="ECO:0000256" key="4">
    <source>
        <dbReference type="ARBA" id="ARBA00022605"/>
    </source>
</evidence>
<dbReference type="PANTHER" id="PTHR21225:SF12">
    <property type="entry name" value="PHOSPHO-2-DEHYDRO-3-DEOXYHEPTONATE ALDOLASE, TYROSINE-INHIBITED"/>
    <property type="match status" value="1"/>
</dbReference>
<dbReference type="InterPro" id="IPR013785">
    <property type="entry name" value="Aldolase_TIM"/>
</dbReference>
<dbReference type="InParanoid" id="A0A316YD25"/>
<dbReference type="GO" id="GO:0009073">
    <property type="term" value="P:aromatic amino acid family biosynthetic process"/>
    <property type="evidence" value="ECO:0007669"/>
    <property type="project" value="UniProtKB-KW"/>
</dbReference>
<dbReference type="PANTHER" id="PTHR21225">
    <property type="entry name" value="PHOSPHO-2-DEHYDRO-3-DEOXYHEPTONATE ALDOLASE DAHP SYNTHETASE"/>
    <property type="match status" value="1"/>
</dbReference>
<dbReference type="GO" id="GO:0005737">
    <property type="term" value="C:cytoplasm"/>
    <property type="evidence" value="ECO:0007669"/>
    <property type="project" value="TreeGrafter"/>
</dbReference>
<sequence>MTTDLALSSSSAPLADATVKKAAVAAAAAPAAAAPVANGNHFEYVNDVHITGYEPLISPALLLHDTPVTNASRETIARARGEASAVVNGKSDRLLVVVGPCSIHNVEAALEYGARLKALIAKLPNLVVIMRAYFEKPRTTVGWKGLINDPDIDGSFQINRGLKLARNLLVQLTSQGIPVACEVLDTISPQYTSDLYSWGAIGARTTESQLHRELVSGLSMPIGFKNGTDGGLTVAIDAIRASSKPHAFMGVTAQGLAAIVKTTGNSDLHVVHRGGNGSTNYDAASIAHSRAELTKAIPQRHPSIMVDCSHGNSQKDFRKQALGVASVCEQLSAGETAITGVMIESNLVEGKQSEPKAGFSTAADLVYGQSITDGCVSWETTVELLTKLNNAVAARRHHHASSLNGSA</sequence>
<evidence type="ECO:0000259" key="9">
    <source>
        <dbReference type="Pfam" id="PF00793"/>
    </source>
</evidence>
<evidence type="ECO:0000256" key="1">
    <source>
        <dbReference type="ARBA" id="ARBA00003726"/>
    </source>
</evidence>
<dbReference type="AlphaFoldDB" id="A0A316YD25"/>
<dbReference type="GO" id="GO:0003849">
    <property type="term" value="F:3-deoxy-7-phosphoheptulonate synthase activity"/>
    <property type="evidence" value="ECO:0007669"/>
    <property type="project" value="UniProtKB-EC"/>
</dbReference>
<evidence type="ECO:0000256" key="8">
    <source>
        <dbReference type="PIRNR" id="PIRNR001361"/>
    </source>
</evidence>
<dbReference type="OrthoDB" id="4699125at2759"/>
<reference evidence="10 11" key="1">
    <citation type="journal article" date="2018" name="Mol. Biol. Evol.">
        <title>Broad Genomic Sampling Reveals a Smut Pathogenic Ancestry of the Fungal Clade Ustilaginomycotina.</title>
        <authorList>
            <person name="Kijpornyongpan T."/>
            <person name="Mondo S.J."/>
            <person name="Barry K."/>
            <person name="Sandor L."/>
            <person name="Lee J."/>
            <person name="Lipzen A."/>
            <person name="Pangilinan J."/>
            <person name="LaButti K."/>
            <person name="Hainaut M."/>
            <person name="Henrissat B."/>
            <person name="Grigoriev I.V."/>
            <person name="Spatafora J.W."/>
            <person name="Aime M.C."/>
        </authorList>
    </citation>
    <scope>NUCLEOTIDE SEQUENCE [LARGE SCALE GENOMIC DNA]</scope>
    <source>
        <strain evidence="10 11">MCA 4198</strain>
    </source>
</reference>
<dbReference type="RefSeq" id="XP_025374327.1">
    <property type="nucleotide sequence ID" value="XM_025522862.1"/>
</dbReference>
<protein>
    <recommendedName>
        <fullName evidence="8">Phospho-2-dehydro-3-deoxyheptonate aldolase</fullName>
        <ecNumber evidence="8">2.5.1.54</ecNumber>
    </recommendedName>
</protein>
<evidence type="ECO:0000256" key="5">
    <source>
        <dbReference type="ARBA" id="ARBA00022679"/>
    </source>
</evidence>
<evidence type="ECO:0000256" key="3">
    <source>
        <dbReference type="ARBA" id="ARBA00007985"/>
    </source>
</evidence>
<dbReference type="Proteomes" id="UP000245768">
    <property type="component" value="Unassembled WGS sequence"/>
</dbReference>
<dbReference type="InterPro" id="IPR006219">
    <property type="entry name" value="DAHP_synth_1"/>
</dbReference>
<organism evidence="10 11">
    <name type="scientific">Acaromyces ingoldii</name>
    <dbReference type="NCBI Taxonomy" id="215250"/>
    <lineage>
        <taxon>Eukaryota</taxon>
        <taxon>Fungi</taxon>
        <taxon>Dikarya</taxon>
        <taxon>Basidiomycota</taxon>
        <taxon>Ustilaginomycotina</taxon>
        <taxon>Exobasidiomycetes</taxon>
        <taxon>Exobasidiales</taxon>
        <taxon>Cryptobasidiaceae</taxon>
        <taxon>Acaromyces</taxon>
    </lineage>
</organism>
<dbReference type="GO" id="GO:0008652">
    <property type="term" value="P:amino acid biosynthetic process"/>
    <property type="evidence" value="ECO:0007669"/>
    <property type="project" value="UniProtKB-KW"/>
</dbReference>
<dbReference type="Gene3D" id="3.20.20.70">
    <property type="entry name" value="Aldolase class I"/>
    <property type="match status" value="1"/>
</dbReference>
<dbReference type="GeneID" id="37044778"/>
<keyword evidence="4 8" id="KW-0028">Amino-acid biosynthesis</keyword>
<evidence type="ECO:0000256" key="7">
    <source>
        <dbReference type="ARBA" id="ARBA00047508"/>
    </source>
</evidence>
<evidence type="ECO:0000313" key="11">
    <source>
        <dbReference type="Proteomes" id="UP000245768"/>
    </source>
</evidence>
<evidence type="ECO:0000256" key="2">
    <source>
        <dbReference type="ARBA" id="ARBA00004688"/>
    </source>
</evidence>
<name>A0A316YD25_9BASI</name>
<comment type="pathway">
    <text evidence="2">Metabolic intermediate biosynthesis; chorismate biosynthesis; chorismate from D-erythrose 4-phosphate and phosphoenolpyruvate: step 1/7.</text>
</comment>
<accession>A0A316YD25</accession>
<evidence type="ECO:0000313" key="10">
    <source>
        <dbReference type="EMBL" id="PWN87129.1"/>
    </source>
</evidence>
<keyword evidence="11" id="KW-1185">Reference proteome</keyword>
<dbReference type="PIRSF" id="PIRSF001361">
    <property type="entry name" value="DAHP_synthase"/>
    <property type="match status" value="1"/>
</dbReference>